<keyword evidence="1" id="KW-1133">Transmembrane helix</keyword>
<protein>
    <submittedName>
        <fullName evidence="3">Extensin family protein</fullName>
    </submittedName>
</protein>
<evidence type="ECO:0000313" key="3">
    <source>
        <dbReference type="EMBL" id="QDX27813.1"/>
    </source>
</evidence>
<feature type="domain" description="Extensin-like C-terminal" evidence="2">
    <location>
        <begin position="63"/>
        <end position="243"/>
    </location>
</feature>
<dbReference type="Pfam" id="PF06904">
    <property type="entry name" value="Extensin-like_C"/>
    <property type="match status" value="1"/>
</dbReference>
<dbReference type="EMBL" id="CP042239">
    <property type="protein sequence ID" value="QDX27813.1"/>
    <property type="molecule type" value="Genomic_DNA"/>
</dbReference>
<gene>
    <name evidence="3" type="ORF">FPZ54_18550</name>
</gene>
<feature type="transmembrane region" description="Helical" evidence="1">
    <location>
        <begin position="6"/>
        <end position="28"/>
    </location>
</feature>
<evidence type="ECO:0000256" key="1">
    <source>
        <dbReference type="SAM" id="Phobius"/>
    </source>
</evidence>
<accession>A0A518RK48</accession>
<proteinExistence type="predicted"/>
<dbReference type="KEGG" id="ssua:FPZ54_18550"/>
<dbReference type="Proteomes" id="UP000318055">
    <property type="component" value="Chromosome"/>
</dbReference>
<name>A0A518RK48_9SPHN</name>
<dbReference type="OrthoDB" id="9809788at2"/>
<dbReference type="RefSeq" id="WP_145849287.1">
    <property type="nucleotide sequence ID" value="NZ_CP042239.1"/>
</dbReference>
<keyword evidence="4" id="KW-1185">Reference proteome</keyword>
<reference evidence="3 4" key="1">
    <citation type="submission" date="2019-07" db="EMBL/GenBank/DDBJ databases">
        <title>Sphingomonas alkalisoli sp. nov., isolated from rhizosphere soil of Suaedae salsa.</title>
        <authorList>
            <person name="Zhang H."/>
            <person name="Xu L."/>
            <person name="Zhang J.-X."/>
            <person name="Sun J.-Q."/>
        </authorList>
    </citation>
    <scope>NUCLEOTIDE SEQUENCE [LARGE SCALE GENOMIC DNA]</scope>
    <source>
        <strain evidence="3 4">XS-10</strain>
    </source>
</reference>
<dbReference type="InterPro" id="IPR009683">
    <property type="entry name" value="Extensin-like_C"/>
</dbReference>
<keyword evidence="1" id="KW-0472">Membrane</keyword>
<evidence type="ECO:0000313" key="4">
    <source>
        <dbReference type="Proteomes" id="UP000318055"/>
    </source>
</evidence>
<evidence type="ECO:0000259" key="2">
    <source>
        <dbReference type="Pfam" id="PF06904"/>
    </source>
</evidence>
<sequence>MKALRTSIAAIIIAALLLTLALLVYAMLRNRPQDLPWTKLDLSQPVGMFTGRKLTGLTDDFPACRAALDKAGIRYTALPPRTEGEGCGYTDAVRFTKGGARRIGFAPADLGVSCPVAAGLAVWEWEVVQPAAQRIFGQRVAEIEHFGSYNCRRMYNREGASWSEHATADAVDIAAFRLADGTRITLIGDWAGEGKKAQFLRAVRDGGCDLFATVLSPDYNEAHRDHFHFDQAERGAMGWRACR</sequence>
<dbReference type="AlphaFoldDB" id="A0A518RK48"/>
<organism evidence="3 4">
    <name type="scientific">Sphingomonas suaedae</name>
    <dbReference type="NCBI Taxonomy" id="2599297"/>
    <lineage>
        <taxon>Bacteria</taxon>
        <taxon>Pseudomonadati</taxon>
        <taxon>Pseudomonadota</taxon>
        <taxon>Alphaproteobacteria</taxon>
        <taxon>Sphingomonadales</taxon>
        <taxon>Sphingomonadaceae</taxon>
        <taxon>Sphingomonas</taxon>
    </lineage>
</organism>
<keyword evidence="1" id="KW-0812">Transmembrane</keyword>